<feature type="transmembrane region" description="Helical" evidence="1">
    <location>
        <begin position="89"/>
        <end position="109"/>
    </location>
</feature>
<keyword evidence="1" id="KW-1133">Transmembrane helix</keyword>
<comment type="caution">
    <text evidence="2">The sequence shown here is derived from an EMBL/GenBank/DDBJ whole genome shotgun (WGS) entry which is preliminary data.</text>
</comment>
<dbReference type="Proteomes" id="UP000527355">
    <property type="component" value="Unassembled WGS sequence"/>
</dbReference>
<reference evidence="2 3" key="1">
    <citation type="journal article" date="2020" name="Nature">
        <title>Six reference-quality genomes reveal evolution of bat adaptations.</title>
        <authorList>
            <person name="Jebb D."/>
            <person name="Huang Z."/>
            <person name="Pippel M."/>
            <person name="Hughes G.M."/>
            <person name="Lavrichenko K."/>
            <person name="Devanna P."/>
            <person name="Winkler S."/>
            <person name="Jermiin L.S."/>
            <person name="Skirmuntt E.C."/>
            <person name="Katzourakis A."/>
            <person name="Burkitt-Gray L."/>
            <person name="Ray D.A."/>
            <person name="Sullivan K.A.M."/>
            <person name="Roscito J.G."/>
            <person name="Kirilenko B.M."/>
            <person name="Davalos L.M."/>
            <person name="Corthals A.P."/>
            <person name="Power M.L."/>
            <person name="Jones G."/>
            <person name="Ransome R.D."/>
            <person name="Dechmann D.K.N."/>
            <person name="Locatelli A.G."/>
            <person name="Puechmaille S.J."/>
            <person name="Fedrigo O."/>
            <person name="Jarvis E.D."/>
            <person name="Hiller M."/>
            <person name="Vernes S.C."/>
            <person name="Myers E.W."/>
            <person name="Teeling E.C."/>
        </authorList>
    </citation>
    <scope>NUCLEOTIDE SEQUENCE [LARGE SCALE GENOMIC DNA]</scope>
    <source>
        <strain evidence="2">MMyoMyo1</strain>
        <tissue evidence="2">Flight muscle</tissue>
    </source>
</reference>
<gene>
    <name evidence="2" type="ORF">mMyoMyo1_011628</name>
</gene>
<organism evidence="2 3">
    <name type="scientific">Myotis myotis</name>
    <name type="common">Greater mouse-eared bat</name>
    <name type="synonym">Vespertilio myotis</name>
    <dbReference type="NCBI Taxonomy" id="51298"/>
    <lineage>
        <taxon>Eukaryota</taxon>
        <taxon>Metazoa</taxon>
        <taxon>Chordata</taxon>
        <taxon>Craniata</taxon>
        <taxon>Vertebrata</taxon>
        <taxon>Euteleostomi</taxon>
        <taxon>Mammalia</taxon>
        <taxon>Eutheria</taxon>
        <taxon>Laurasiatheria</taxon>
        <taxon>Chiroptera</taxon>
        <taxon>Yangochiroptera</taxon>
        <taxon>Vespertilionidae</taxon>
        <taxon>Myotis</taxon>
    </lineage>
</organism>
<keyword evidence="1" id="KW-0812">Transmembrane</keyword>
<sequence length="122" mass="14501">MHLKEKQYKALCTMPCGSVCVCQIIMVITIFLLEEDCSYSKNYVMVQTHCFPSLRFQLLKLAWIFISIVSGMFLPTFFSLSFLNSSFFIFYYIFYFIFSNTIYSLYAFFHLHPHPRIFSICK</sequence>
<keyword evidence="3" id="KW-1185">Reference proteome</keyword>
<name>A0A7J7XH68_MYOMY</name>
<dbReference type="EMBL" id="JABWUV010000006">
    <property type="protein sequence ID" value="KAF6349041.1"/>
    <property type="molecule type" value="Genomic_DNA"/>
</dbReference>
<feature type="transmembrane region" description="Helical" evidence="1">
    <location>
        <begin position="12"/>
        <end position="33"/>
    </location>
</feature>
<evidence type="ECO:0000313" key="2">
    <source>
        <dbReference type="EMBL" id="KAF6349041.1"/>
    </source>
</evidence>
<feature type="transmembrane region" description="Helical" evidence="1">
    <location>
        <begin position="61"/>
        <end position="82"/>
    </location>
</feature>
<accession>A0A7J7XH68</accession>
<proteinExistence type="predicted"/>
<dbReference type="AlphaFoldDB" id="A0A7J7XH68"/>
<keyword evidence="1" id="KW-0472">Membrane</keyword>
<evidence type="ECO:0000313" key="3">
    <source>
        <dbReference type="Proteomes" id="UP000527355"/>
    </source>
</evidence>
<evidence type="ECO:0000256" key="1">
    <source>
        <dbReference type="SAM" id="Phobius"/>
    </source>
</evidence>
<protein>
    <submittedName>
        <fullName evidence="2">Uncharacterized protein</fullName>
    </submittedName>
</protein>